<proteinExistence type="predicted"/>
<dbReference type="Proteomes" id="UP001140234">
    <property type="component" value="Unassembled WGS sequence"/>
</dbReference>
<evidence type="ECO:0000313" key="2">
    <source>
        <dbReference type="Proteomes" id="UP001140234"/>
    </source>
</evidence>
<reference evidence="1" key="1">
    <citation type="submission" date="2022-07" db="EMBL/GenBank/DDBJ databases">
        <title>Phylogenomic reconstructions and comparative analyses of Kickxellomycotina fungi.</title>
        <authorList>
            <person name="Reynolds N.K."/>
            <person name="Stajich J.E."/>
            <person name="Barry K."/>
            <person name="Grigoriev I.V."/>
            <person name="Crous P."/>
            <person name="Smith M.E."/>
        </authorList>
    </citation>
    <scope>NUCLEOTIDE SEQUENCE</scope>
    <source>
        <strain evidence="1">CBS 109366</strain>
    </source>
</reference>
<feature type="non-terminal residue" evidence="1">
    <location>
        <position position="1748"/>
    </location>
</feature>
<name>A0ACC1K7R5_9FUNG</name>
<sequence>MSGVQDQMQDGKAAAAPPRDNGGSLQSSSFETDLSAPRRRQQQQQQQADRTAEYSRDPKFQKYVQLVERNLQSFEYVGEWADVTAFLTKLGRSFEIYAQFAVVPHKETVAKRLAQCLNPALPTGVHQKALSIYAQILQQIGREQLVADLALYAYGLFPFMRNASLKAKPQLLDIVGEHFVPLGARLRPCMKSITVGLLPGLEDGSMDVSARVMELLDALRDAVDEAFFFQTLFLAIATNAEQRESALKYLSQRLPVFTHAEDIARIAGGDGTLIVRALAATLTDAKALVLRAALDLVMTRFPLRSCVFKQRDLVLLMKHAAAVVLKKDMSLNRRLYTWLLGPAEAEAEQAAHFREHAQRPLTAALLGAFAATAGSPDHQHTVLRVLIGLLDKPTIAQPILDDIFVPLLQLLIAERDACPDAALPVKLASVSRMFVEMLDPIFTWSSAIGQLTAAAAPSPMDRRALAQALKLVLFVVQTFELDDDASLHVHLPMALLTVLATLDRVLRQPGAADAAAVSCCFARTAIELLTRIPKSVFASGGGDEGEDDARDADAIFATSRAFYQAQRPGGSVDAESAAEVERSAAGLVRGPGLLRAVVRLSKAVTAHLGAHIAADGSVGAVGAMALEDACHTLRTATAYACDLAESADLAACQLPLPEHSASAGSPPTHPDAWAAVFVAMVPQASDFATVDVALSTLLEYVGRGLLPRAGPMGGCRLEAFVERLWRFLEPEHAAHHFRAAQLIVQLRNQTDARVVERLLARKLACASGSSYAEELARYAVFWRSLCLIQCESRWGDGHEPLAFARLLLLVLDGAALHSPQSALLPYAVSRAWIDRSADEWECVVVTLLNLLLVSIRTCWSTSLVTLATGYSSWRQVHTVAFDSARISYYLDTTQRYIELAGNSVVQRMAATAVPRSAPGAQVRERLAVEDLSWLQALASAAADYALADSTTATDEVDATRAKAAALAAFIVSRTGVLWPPTYIAAIRQRTVDALLYCVLHQRTAVQPPLLELLASLVNASVGFGDAATTVAADASGKTTLAGIGSGDELRLVSRLVLAAFSMQLDIVALSKWAGFVRVCLPHIQRHISESATGSIGSGSGGDLMRLMVLPSLHMLRLSLSQYSLYFARANGSERSRHRRTPSQLWRRLVPLFVTPATGGDSPAPALSVDMLAALLDAFGLFLALCLKNADRVPMPTPAPEERPGSRASHASAESTGTLGAVPILRFVSGIFGQDSAAGATDGDAAREPDESPLPSVVAASDSAEDIEALGFDLVPMVAVLQEVWDAFDFGRGVRSASTSPGQELDGFLLKEFGIAENRRDDGAGAHVRRTVHGQITRILEHAAAAQPTTTTEAVAALWVSDNPQWIASLDTSVRSGASGSSRRRQSSSASSVHTALGQLAASTDSAAVVPAAAQPVEEVAWNWRAVELLERVPGQSPIAILMTLLSDLHIRSVDPAGAGAGYSSVSSGGGASATFVADARSHAHMSLVEDTALIRFVELYARHRLTARASAVLVPHIMSMLKEYNGGAQQFKFLLPFLLRMFTELCERVASNSAQAPDTARGGYSQELSAQYAQMVDNCILIAGRSFDQSTWLRRADTAGGGAGSGGGALVVRTDALLRPADGAATHLLSEDDIIDHTLAYIGDMVVPLFALLVPDYERQVTIASNLMHYAVTPAFRSHMTGGYSGPALALASKSRHFARVLRCLDALGQQAPLMKVWRREVWEFFCDAKFFPASTSPEHATMSPALA</sequence>
<keyword evidence="2" id="KW-1185">Reference proteome</keyword>
<organism evidence="1 2">
    <name type="scientific">Coemansia nantahalensis</name>
    <dbReference type="NCBI Taxonomy" id="2789366"/>
    <lineage>
        <taxon>Eukaryota</taxon>
        <taxon>Fungi</taxon>
        <taxon>Fungi incertae sedis</taxon>
        <taxon>Zoopagomycota</taxon>
        <taxon>Kickxellomycotina</taxon>
        <taxon>Kickxellomycetes</taxon>
        <taxon>Kickxellales</taxon>
        <taxon>Kickxellaceae</taxon>
        <taxon>Coemansia</taxon>
    </lineage>
</organism>
<comment type="caution">
    <text evidence="1">The sequence shown here is derived from an EMBL/GenBank/DDBJ whole genome shotgun (WGS) entry which is preliminary data.</text>
</comment>
<gene>
    <name evidence="1" type="ORF">IWQ57_000574</name>
</gene>
<protein>
    <submittedName>
        <fullName evidence="1">Uncharacterized protein</fullName>
    </submittedName>
</protein>
<accession>A0ACC1K7R5</accession>
<evidence type="ECO:0000313" key="1">
    <source>
        <dbReference type="EMBL" id="KAJ2775002.1"/>
    </source>
</evidence>
<dbReference type="EMBL" id="JANBUJ010000046">
    <property type="protein sequence ID" value="KAJ2775002.1"/>
    <property type="molecule type" value="Genomic_DNA"/>
</dbReference>